<dbReference type="PANTHER" id="PTHR46193:SF10">
    <property type="entry name" value="6-PHOSPHOGLUCONATE PHOSPHATASE"/>
    <property type="match status" value="1"/>
</dbReference>
<dbReference type="PANTHER" id="PTHR46193">
    <property type="entry name" value="6-PHOSPHOGLUCONATE PHOSPHATASE"/>
    <property type="match status" value="1"/>
</dbReference>
<sequence length="225" mass="24211">MSAHPKYSAVLFDCDGVLVDSESITNGVLHAMLVELGWQLTAEESIARFVGKMLRDEADVIEEHTGFRIDDEWMNEFRRRRNENLRASLQAIPGVVDAVGRIAEAYPGRIACASGADRPKIELQLRKIGLLDAFEDRIFSGMEQPNSKPAPDVYLAAADSLGIDPAEAAVIEDSPTGVMAGVAAGSRVLGFCPESPVHQSTETLLAVGAAETFASMDDLPGLLLE</sequence>
<dbReference type="InterPro" id="IPR023198">
    <property type="entry name" value="PGP-like_dom2"/>
</dbReference>
<dbReference type="Gene3D" id="1.10.150.240">
    <property type="entry name" value="Putative phosphatase, domain 2"/>
    <property type="match status" value="1"/>
</dbReference>
<evidence type="ECO:0000256" key="1">
    <source>
        <dbReference type="ARBA" id="ARBA00001946"/>
    </source>
</evidence>
<dbReference type="Gene3D" id="3.40.50.1000">
    <property type="entry name" value="HAD superfamily/HAD-like"/>
    <property type="match status" value="1"/>
</dbReference>
<accession>A0ABY5SPB9</accession>
<dbReference type="SUPFAM" id="SSF56784">
    <property type="entry name" value="HAD-like"/>
    <property type="match status" value="1"/>
</dbReference>
<organism evidence="5 6">
    <name type="scientific">Brevibacterium spongiae</name>
    <dbReference type="NCBI Taxonomy" id="2909672"/>
    <lineage>
        <taxon>Bacteria</taxon>
        <taxon>Bacillati</taxon>
        <taxon>Actinomycetota</taxon>
        <taxon>Actinomycetes</taxon>
        <taxon>Micrococcales</taxon>
        <taxon>Brevibacteriaceae</taxon>
        <taxon>Brevibacterium</taxon>
    </lineage>
</organism>
<dbReference type="SFLD" id="SFLDS00003">
    <property type="entry name" value="Haloacid_Dehalogenase"/>
    <property type="match status" value="1"/>
</dbReference>
<gene>
    <name evidence="5" type="ORF">L1F31_00400</name>
</gene>
<evidence type="ECO:0000256" key="3">
    <source>
        <dbReference type="ARBA" id="ARBA00022723"/>
    </source>
</evidence>
<dbReference type="InterPro" id="IPR023214">
    <property type="entry name" value="HAD_sf"/>
</dbReference>
<dbReference type="InterPro" id="IPR036412">
    <property type="entry name" value="HAD-like_sf"/>
</dbReference>
<dbReference type="InterPro" id="IPR006439">
    <property type="entry name" value="HAD-SF_hydro_IA"/>
</dbReference>
<comment type="cofactor">
    <cofactor evidence="1">
        <name>Mg(2+)</name>
        <dbReference type="ChEBI" id="CHEBI:18420"/>
    </cofactor>
</comment>
<dbReference type="SFLD" id="SFLDG01129">
    <property type="entry name" value="C1.5:_HAD__Beta-PGM__Phosphata"/>
    <property type="match status" value="1"/>
</dbReference>
<keyword evidence="6" id="KW-1185">Reference proteome</keyword>
<dbReference type="EMBL" id="CP093443">
    <property type="protein sequence ID" value="UVI36160.1"/>
    <property type="molecule type" value="Genomic_DNA"/>
</dbReference>
<evidence type="ECO:0000313" key="5">
    <source>
        <dbReference type="EMBL" id="UVI36160.1"/>
    </source>
</evidence>
<keyword evidence="4" id="KW-0460">Magnesium</keyword>
<reference evidence="5" key="1">
    <citation type="submission" date="2022-03" db="EMBL/GenBank/DDBJ databases">
        <title>Brevibacterium spongiae sp. nov., isolated from marine sponge.</title>
        <authorList>
            <person name="Li Z."/>
            <person name="Zhang M."/>
        </authorList>
    </citation>
    <scope>NUCLEOTIDE SEQUENCE</scope>
    <source>
        <strain evidence="5">WHS-Z9</strain>
    </source>
</reference>
<evidence type="ECO:0000256" key="2">
    <source>
        <dbReference type="ARBA" id="ARBA00006171"/>
    </source>
</evidence>
<evidence type="ECO:0000256" key="4">
    <source>
        <dbReference type="ARBA" id="ARBA00022842"/>
    </source>
</evidence>
<name>A0ABY5SPB9_9MICO</name>
<comment type="similarity">
    <text evidence="2">Belongs to the HAD-like hydrolase superfamily. CbbY/CbbZ/Gph/YieH family.</text>
</comment>
<dbReference type="InterPro" id="IPR051600">
    <property type="entry name" value="Beta-PGM-like"/>
</dbReference>
<dbReference type="Proteomes" id="UP001064879">
    <property type="component" value="Chromosome"/>
</dbReference>
<proteinExistence type="inferred from homology"/>
<dbReference type="Pfam" id="PF00702">
    <property type="entry name" value="Hydrolase"/>
    <property type="match status" value="1"/>
</dbReference>
<dbReference type="RefSeq" id="WP_265418767.1">
    <property type="nucleotide sequence ID" value="NZ_CP093443.1"/>
</dbReference>
<keyword evidence="3" id="KW-0479">Metal-binding</keyword>
<protein>
    <submittedName>
        <fullName evidence="5">HAD family phosphatase</fullName>
    </submittedName>
</protein>
<evidence type="ECO:0000313" key="6">
    <source>
        <dbReference type="Proteomes" id="UP001064879"/>
    </source>
</evidence>
<dbReference type="NCBIfam" id="TIGR01509">
    <property type="entry name" value="HAD-SF-IA-v3"/>
    <property type="match status" value="1"/>
</dbReference>